<sequence>MAAATSSNAASTDITRLRVEDLCTVERWPQSFFQSYLLMIYFPIGVIVGIIRFFIGIHIFVVACLLRKTRLRNIVLRTAMIVLGLNVVNTGPAKHWDKKTRMIVANHVTPLDHLAIDLVQSCLLPSSWEIHGFLRWVLGYTEMGAGNGRDCLVQTIRAKLRDVSQPPILAFPEGAVTSGRRGLLKFSTWPFEAADSVQPVVLKINRLFFPDFAPSALGSIWWQDILYFLFAPMSVVTIHWLPPVHRRTANAAAGDQVEESVEEYTSRVAKIMAEHAGFVATNLTSEDVVDAAKQRMEQLEREREEREVAATSKAHRSSGKISNFQLDEWAMKIKQTNPQIRIHAIRDDLTRTLSMQSTDERIRTGRLETASKNVDIRLKQPSLVGPMKNPPADFRALYDERKWTMIEKNRERYLERLRQTTDVEDEDSIPEGQ</sequence>
<dbReference type="SMART" id="SM00563">
    <property type="entry name" value="PlsC"/>
    <property type="match status" value="1"/>
</dbReference>
<dbReference type="Proteomes" id="UP000298663">
    <property type="component" value="Unassembled WGS sequence"/>
</dbReference>
<evidence type="ECO:0000259" key="5">
    <source>
        <dbReference type="SMART" id="SM00563"/>
    </source>
</evidence>
<feature type="coiled-coil region" evidence="3">
    <location>
        <begin position="282"/>
        <end position="309"/>
    </location>
</feature>
<dbReference type="EMBL" id="AZBU02000005">
    <property type="protein sequence ID" value="TKR75692.1"/>
    <property type="molecule type" value="Genomic_DNA"/>
</dbReference>
<evidence type="ECO:0000256" key="4">
    <source>
        <dbReference type="SAM" id="Phobius"/>
    </source>
</evidence>
<reference evidence="6 7" key="1">
    <citation type="journal article" date="2015" name="Genome Biol.">
        <title>Comparative genomics of Steinernema reveals deeply conserved gene regulatory networks.</title>
        <authorList>
            <person name="Dillman A.R."/>
            <person name="Macchietto M."/>
            <person name="Porter C.F."/>
            <person name="Rogers A."/>
            <person name="Williams B."/>
            <person name="Antoshechkin I."/>
            <person name="Lee M.M."/>
            <person name="Goodwin Z."/>
            <person name="Lu X."/>
            <person name="Lewis E.E."/>
            <person name="Goodrich-Blair H."/>
            <person name="Stock S.P."/>
            <person name="Adams B.J."/>
            <person name="Sternberg P.W."/>
            <person name="Mortazavi A."/>
        </authorList>
    </citation>
    <scope>NUCLEOTIDE SEQUENCE [LARGE SCALE GENOMIC DNA]</scope>
    <source>
        <strain evidence="6 7">ALL</strain>
    </source>
</reference>
<evidence type="ECO:0000256" key="2">
    <source>
        <dbReference type="ARBA" id="ARBA00023136"/>
    </source>
</evidence>
<accession>A0A4U5N0Y8</accession>
<proteinExistence type="predicted"/>
<dbReference type="SUPFAM" id="SSF69593">
    <property type="entry name" value="Glycerol-3-phosphate (1)-acyltransferase"/>
    <property type="match status" value="1"/>
</dbReference>
<evidence type="ECO:0000256" key="1">
    <source>
        <dbReference type="ARBA" id="ARBA00004370"/>
    </source>
</evidence>
<evidence type="ECO:0000313" key="6">
    <source>
        <dbReference type="EMBL" id="TKR75692.1"/>
    </source>
</evidence>
<keyword evidence="4" id="KW-0812">Transmembrane</keyword>
<keyword evidence="3" id="KW-0175">Coiled coil</keyword>
<name>A0A4U5N0Y8_STECR</name>
<evidence type="ECO:0000313" key="7">
    <source>
        <dbReference type="Proteomes" id="UP000298663"/>
    </source>
</evidence>
<comment type="caution">
    <text evidence="6">The sequence shown here is derived from an EMBL/GenBank/DDBJ whole genome shotgun (WGS) entry which is preliminary data.</text>
</comment>
<dbReference type="InterPro" id="IPR002123">
    <property type="entry name" value="Plipid/glycerol_acylTrfase"/>
</dbReference>
<dbReference type="Gene3D" id="1.10.8.10">
    <property type="entry name" value="DNA helicase RuvA subunit, C-terminal domain"/>
    <property type="match status" value="1"/>
</dbReference>
<dbReference type="GO" id="GO:0016746">
    <property type="term" value="F:acyltransferase activity"/>
    <property type="evidence" value="ECO:0007669"/>
    <property type="project" value="InterPro"/>
</dbReference>
<feature type="domain" description="Phospholipid/glycerol acyltransferase" evidence="5">
    <location>
        <begin position="101"/>
        <end position="205"/>
    </location>
</feature>
<feature type="transmembrane region" description="Helical" evidence="4">
    <location>
        <begin position="38"/>
        <end position="66"/>
    </location>
</feature>
<gene>
    <name evidence="6" type="ORF">L596_016946</name>
</gene>
<comment type="subcellular location">
    <subcellularLocation>
        <location evidence="1">Membrane</location>
    </subcellularLocation>
</comment>
<protein>
    <recommendedName>
        <fullName evidence="5">Phospholipid/glycerol acyltransferase domain-containing protein</fullName>
    </recommendedName>
</protein>
<reference evidence="6 7" key="2">
    <citation type="journal article" date="2019" name="G3 (Bethesda)">
        <title>Hybrid Assembly of the Genome of the Entomopathogenic Nematode Steinernema carpocapsae Identifies the X-Chromosome.</title>
        <authorList>
            <person name="Serra L."/>
            <person name="Macchietto M."/>
            <person name="Macias-Munoz A."/>
            <person name="McGill C.J."/>
            <person name="Rodriguez I.M."/>
            <person name="Rodriguez B."/>
            <person name="Murad R."/>
            <person name="Mortazavi A."/>
        </authorList>
    </citation>
    <scope>NUCLEOTIDE SEQUENCE [LARGE SCALE GENOMIC DNA]</scope>
    <source>
        <strain evidence="6 7">ALL</strain>
    </source>
</reference>
<dbReference type="OrthoDB" id="1854593at2759"/>
<dbReference type="STRING" id="34508.A0A4U5N0Y8"/>
<dbReference type="PANTHER" id="PTHR15486:SF96">
    <property type="entry name" value="LIPID DROPLET-REGULATING VLDL ASSEMBLY FACTOR AUP1"/>
    <property type="match status" value="1"/>
</dbReference>
<dbReference type="GO" id="GO:0005789">
    <property type="term" value="C:endoplasmic reticulum membrane"/>
    <property type="evidence" value="ECO:0007669"/>
    <property type="project" value="TreeGrafter"/>
</dbReference>
<keyword evidence="2 4" id="KW-0472">Membrane</keyword>
<dbReference type="AlphaFoldDB" id="A0A4U5N0Y8"/>
<keyword evidence="4" id="KW-1133">Transmembrane helix</keyword>
<evidence type="ECO:0000256" key="3">
    <source>
        <dbReference type="SAM" id="Coils"/>
    </source>
</evidence>
<organism evidence="6 7">
    <name type="scientific">Steinernema carpocapsae</name>
    <name type="common">Entomopathogenic nematode</name>
    <dbReference type="NCBI Taxonomy" id="34508"/>
    <lineage>
        <taxon>Eukaryota</taxon>
        <taxon>Metazoa</taxon>
        <taxon>Ecdysozoa</taxon>
        <taxon>Nematoda</taxon>
        <taxon>Chromadorea</taxon>
        <taxon>Rhabditida</taxon>
        <taxon>Tylenchina</taxon>
        <taxon>Panagrolaimomorpha</taxon>
        <taxon>Strongyloidoidea</taxon>
        <taxon>Steinernematidae</taxon>
        <taxon>Steinernema</taxon>
    </lineage>
</organism>
<keyword evidence="7" id="KW-1185">Reference proteome</keyword>
<dbReference type="GO" id="GO:0036503">
    <property type="term" value="P:ERAD pathway"/>
    <property type="evidence" value="ECO:0007669"/>
    <property type="project" value="TreeGrafter"/>
</dbReference>
<dbReference type="PANTHER" id="PTHR15486">
    <property type="entry name" value="ANCIENT UBIQUITOUS PROTEIN"/>
    <property type="match status" value="1"/>
</dbReference>